<dbReference type="AlphaFoldDB" id="A0A3T1DA31"/>
<protein>
    <recommendedName>
        <fullName evidence="2">HTH cro/C1-type domain-containing protein</fullName>
    </recommendedName>
</protein>
<feature type="domain" description="HTH cro/C1-type" evidence="2">
    <location>
        <begin position="15"/>
        <end position="69"/>
    </location>
</feature>
<dbReference type="PROSITE" id="PS50943">
    <property type="entry name" value="HTH_CROC1"/>
    <property type="match status" value="1"/>
</dbReference>
<dbReference type="SUPFAM" id="SSF47413">
    <property type="entry name" value="lambda repressor-like DNA-binding domains"/>
    <property type="match status" value="1"/>
</dbReference>
<dbReference type="InterPro" id="IPR050807">
    <property type="entry name" value="TransReg_Diox_bact_type"/>
</dbReference>
<dbReference type="PANTHER" id="PTHR46797:SF1">
    <property type="entry name" value="METHYLPHOSPHONATE SYNTHASE"/>
    <property type="match status" value="1"/>
</dbReference>
<dbReference type="KEGG" id="cohn:KCTCHS21_43500"/>
<evidence type="ECO:0000256" key="1">
    <source>
        <dbReference type="ARBA" id="ARBA00023125"/>
    </source>
</evidence>
<gene>
    <name evidence="3" type="ORF">KCTCHS21_43500</name>
</gene>
<dbReference type="InterPro" id="IPR001387">
    <property type="entry name" value="Cro/C1-type_HTH"/>
</dbReference>
<evidence type="ECO:0000313" key="3">
    <source>
        <dbReference type="EMBL" id="BBI34951.1"/>
    </source>
</evidence>
<proteinExistence type="predicted"/>
<dbReference type="PANTHER" id="PTHR46797">
    <property type="entry name" value="HTH-TYPE TRANSCRIPTIONAL REGULATOR"/>
    <property type="match status" value="1"/>
</dbReference>
<evidence type="ECO:0000259" key="2">
    <source>
        <dbReference type="PROSITE" id="PS50943"/>
    </source>
</evidence>
<dbReference type="SMART" id="SM00530">
    <property type="entry name" value="HTH_XRE"/>
    <property type="match status" value="1"/>
</dbReference>
<sequence>MDEKNPYLVAFGNRIKKARKELKITQDDLSLYTRIDRSYISEIENGIKNPSLTTILTLAKALHVPPSKLMQIFESKEVNDE</sequence>
<keyword evidence="1" id="KW-0238">DNA-binding</keyword>
<keyword evidence="4" id="KW-1185">Reference proteome</keyword>
<name>A0A3T1DA31_9BACL</name>
<dbReference type="CDD" id="cd00093">
    <property type="entry name" value="HTH_XRE"/>
    <property type="match status" value="1"/>
</dbReference>
<dbReference type="RefSeq" id="WP_130613138.1">
    <property type="nucleotide sequence ID" value="NZ_AP019400.1"/>
</dbReference>
<accession>A0A3T1DA31</accession>
<dbReference type="Pfam" id="PF01381">
    <property type="entry name" value="HTH_3"/>
    <property type="match status" value="1"/>
</dbReference>
<dbReference type="Proteomes" id="UP000289856">
    <property type="component" value="Chromosome"/>
</dbReference>
<reference evidence="3 4" key="1">
    <citation type="submission" date="2019-01" db="EMBL/GenBank/DDBJ databases">
        <title>Complete genome sequence of Cohnella hallensis HS21 isolated from Korean fir (Abies koreana) rhizospheric soil.</title>
        <authorList>
            <person name="Jiang L."/>
            <person name="Kang S.W."/>
            <person name="Kim S."/>
            <person name="Jung J."/>
            <person name="Kim C.Y."/>
            <person name="Kim D.H."/>
            <person name="Kim S.W."/>
            <person name="Lee J."/>
        </authorList>
    </citation>
    <scope>NUCLEOTIDE SEQUENCE [LARGE SCALE GENOMIC DNA]</scope>
    <source>
        <strain evidence="3 4">HS21</strain>
    </source>
</reference>
<dbReference type="GO" id="GO:0005829">
    <property type="term" value="C:cytosol"/>
    <property type="evidence" value="ECO:0007669"/>
    <property type="project" value="TreeGrafter"/>
</dbReference>
<dbReference type="OrthoDB" id="9814553at2"/>
<dbReference type="EMBL" id="AP019400">
    <property type="protein sequence ID" value="BBI34951.1"/>
    <property type="molecule type" value="Genomic_DNA"/>
</dbReference>
<dbReference type="Gene3D" id="1.10.260.40">
    <property type="entry name" value="lambda repressor-like DNA-binding domains"/>
    <property type="match status" value="1"/>
</dbReference>
<evidence type="ECO:0000313" key="4">
    <source>
        <dbReference type="Proteomes" id="UP000289856"/>
    </source>
</evidence>
<dbReference type="GO" id="GO:0003700">
    <property type="term" value="F:DNA-binding transcription factor activity"/>
    <property type="evidence" value="ECO:0007669"/>
    <property type="project" value="TreeGrafter"/>
</dbReference>
<dbReference type="InterPro" id="IPR010982">
    <property type="entry name" value="Lambda_DNA-bd_dom_sf"/>
</dbReference>
<dbReference type="GO" id="GO:0003677">
    <property type="term" value="F:DNA binding"/>
    <property type="evidence" value="ECO:0007669"/>
    <property type="project" value="UniProtKB-KW"/>
</dbReference>
<organism evidence="3 4">
    <name type="scientific">Cohnella abietis</name>
    <dbReference type="NCBI Taxonomy" id="2507935"/>
    <lineage>
        <taxon>Bacteria</taxon>
        <taxon>Bacillati</taxon>
        <taxon>Bacillota</taxon>
        <taxon>Bacilli</taxon>
        <taxon>Bacillales</taxon>
        <taxon>Paenibacillaceae</taxon>
        <taxon>Cohnella</taxon>
    </lineage>
</organism>